<feature type="transmembrane region" description="Helical" evidence="1">
    <location>
        <begin position="136"/>
        <end position="154"/>
    </location>
</feature>
<feature type="transmembrane region" description="Helical" evidence="1">
    <location>
        <begin position="233"/>
        <end position="251"/>
    </location>
</feature>
<keyword evidence="3" id="KW-1185">Reference proteome</keyword>
<dbReference type="InterPro" id="IPR010640">
    <property type="entry name" value="Low_temperature_requirement_A"/>
</dbReference>
<dbReference type="EMBL" id="BONZ01000085">
    <property type="protein sequence ID" value="GIH19818.1"/>
    <property type="molecule type" value="Genomic_DNA"/>
</dbReference>
<dbReference type="Proteomes" id="UP000642748">
    <property type="component" value="Unassembled WGS sequence"/>
</dbReference>
<dbReference type="PANTHER" id="PTHR36840">
    <property type="entry name" value="BLL5714 PROTEIN"/>
    <property type="match status" value="1"/>
</dbReference>
<feature type="transmembrane region" description="Helical" evidence="1">
    <location>
        <begin position="50"/>
        <end position="71"/>
    </location>
</feature>
<gene>
    <name evidence="2" type="ORF">Raf01_79900</name>
</gene>
<dbReference type="AlphaFoldDB" id="A0A8J3QZL2"/>
<reference evidence="2" key="1">
    <citation type="submission" date="2021-01" db="EMBL/GenBank/DDBJ databases">
        <title>Whole genome shotgun sequence of Rugosimonospora africana NBRC 104875.</title>
        <authorList>
            <person name="Komaki H."/>
            <person name="Tamura T."/>
        </authorList>
    </citation>
    <scope>NUCLEOTIDE SEQUENCE</scope>
    <source>
        <strain evidence="2">NBRC 104875</strain>
    </source>
</reference>
<keyword evidence="1" id="KW-1133">Transmembrane helix</keyword>
<comment type="caution">
    <text evidence="2">The sequence shown here is derived from an EMBL/GenBank/DDBJ whole genome shotgun (WGS) entry which is preliminary data.</text>
</comment>
<dbReference type="PANTHER" id="PTHR36840:SF1">
    <property type="entry name" value="BLL5714 PROTEIN"/>
    <property type="match status" value="1"/>
</dbReference>
<keyword evidence="1" id="KW-0812">Transmembrane</keyword>
<feature type="transmembrane region" description="Helical" evidence="1">
    <location>
        <begin position="272"/>
        <end position="292"/>
    </location>
</feature>
<evidence type="ECO:0000313" key="3">
    <source>
        <dbReference type="Proteomes" id="UP000642748"/>
    </source>
</evidence>
<feature type="transmembrane region" description="Helical" evidence="1">
    <location>
        <begin position="208"/>
        <end position="227"/>
    </location>
</feature>
<accession>A0A8J3QZL2</accession>
<feature type="transmembrane region" description="Helical" evidence="1">
    <location>
        <begin position="343"/>
        <end position="374"/>
    </location>
</feature>
<evidence type="ECO:0000313" key="2">
    <source>
        <dbReference type="EMBL" id="GIH19818.1"/>
    </source>
</evidence>
<feature type="transmembrane region" description="Helical" evidence="1">
    <location>
        <begin position="304"/>
        <end position="322"/>
    </location>
</feature>
<feature type="transmembrane region" description="Helical" evidence="1">
    <location>
        <begin position="83"/>
        <end position="103"/>
    </location>
</feature>
<dbReference type="Pfam" id="PF06772">
    <property type="entry name" value="LtrA"/>
    <property type="match status" value="1"/>
</dbReference>
<keyword evidence="1" id="KW-0472">Membrane</keyword>
<evidence type="ECO:0000256" key="1">
    <source>
        <dbReference type="SAM" id="Phobius"/>
    </source>
</evidence>
<sequence length="395" mass="42526">MGDEDPGGLLRAPAERQPVELLELFFDLAFVFALTQLSRKLVSDLTWTGAYQTLVLLLALWWVWTVTAWLTNRLDPRRPTVQAVVLGTMIASLVMAVVLTGAFGERGAVFAGVSAALHIAVLLYLIVVLPEREKRTGWRLFVWSAAAGGLWLAGGVTGGAVRGVLWTLAAAVDYTAYRFRYPIPRLGRVTAPEWPLNAEHLAERHRQLFIIALGELILVTGLAFVGTDFTADRIGAFAVSILTTTLFWRIYVFRAGEQLAEAIAVAADPVRLTRPLSFAHLAMVAGIIVTAVGDELVLSEPFGASRSAWVAVLLGGPALFVLGRARLEQTVFGRVSPNRPIALLALLVLSAPLLFAPPLVAAVAVVAVLVAVVLADARKAQGRPAEHAAPRNKRS</sequence>
<protein>
    <submittedName>
        <fullName evidence="2">Membrane protein</fullName>
    </submittedName>
</protein>
<feature type="transmembrane region" description="Helical" evidence="1">
    <location>
        <begin position="109"/>
        <end position="129"/>
    </location>
</feature>
<name>A0A8J3QZL2_9ACTN</name>
<proteinExistence type="predicted"/>
<organism evidence="2 3">
    <name type="scientific">Rugosimonospora africana</name>
    <dbReference type="NCBI Taxonomy" id="556532"/>
    <lineage>
        <taxon>Bacteria</taxon>
        <taxon>Bacillati</taxon>
        <taxon>Actinomycetota</taxon>
        <taxon>Actinomycetes</taxon>
        <taxon>Micromonosporales</taxon>
        <taxon>Micromonosporaceae</taxon>
        <taxon>Rugosimonospora</taxon>
    </lineage>
</organism>